<evidence type="ECO:0000313" key="3">
    <source>
        <dbReference type="EMBL" id="GAA4287358.1"/>
    </source>
</evidence>
<proteinExistence type="predicted"/>
<comment type="caution">
    <text evidence="3">The sequence shown here is derived from an EMBL/GenBank/DDBJ whole genome shotgun (WGS) entry which is preliminary data.</text>
</comment>
<dbReference type="Proteomes" id="UP001499841">
    <property type="component" value="Unassembled WGS sequence"/>
</dbReference>
<dbReference type="CDD" id="cd02440">
    <property type="entry name" value="AdoMet_MTases"/>
    <property type="match status" value="1"/>
</dbReference>
<reference evidence="4" key="1">
    <citation type="journal article" date="2019" name="Int. J. Syst. Evol. Microbiol.">
        <title>The Global Catalogue of Microorganisms (GCM) 10K type strain sequencing project: providing services to taxonomists for standard genome sequencing and annotation.</title>
        <authorList>
            <consortium name="The Broad Institute Genomics Platform"/>
            <consortium name="The Broad Institute Genome Sequencing Center for Infectious Disease"/>
            <person name="Wu L."/>
            <person name="Ma J."/>
        </authorList>
    </citation>
    <scope>NUCLEOTIDE SEQUENCE [LARGE SCALE GENOMIC DNA]</scope>
    <source>
        <strain evidence="4">JCM 17459</strain>
    </source>
</reference>
<evidence type="ECO:0000313" key="4">
    <source>
        <dbReference type="Proteomes" id="UP001499841"/>
    </source>
</evidence>
<evidence type="ECO:0000256" key="1">
    <source>
        <dbReference type="ARBA" id="ARBA00022603"/>
    </source>
</evidence>
<gene>
    <name evidence="3" type="primary">rsmD</name>
    <name evidence="3" type="ORF">GCM10022262_17170</name>
</gene>
<dbReference type="Pfam" id="PF03602">
    <property type="entry name" value="Cons_hypoth95"/>
    <property type="match status" value="1"/>
</dbReference>
<dbReference type="Gene3D" id="3.40.50.150">
    <property type="entry name" value="Vaccinia Virus protein VP39"/>
    <property type="match status" value="1"/>
</dbReference>
<sequence length="215" mass="22673">MRHYADPVTRIVAGTAGGRTLQVPRSGTRPTSERVREALFSRLDHLGVVGGARVLDLYAGSGALGLEAASRGAERVTLVEAARPAADLCRRNAKALGLREVDVVAQRVETYLASAPARGAAPAHLVLLDPPYDVTEEALGEVLALLAARGSEDPDQPAPPGPAPWLDRDAVVVVERSRRSPEPAWPAGLRPTDARRYGDTQVWFAAPAGDAPPAS</sequence>
<dbReference type="InterPro" id="IPR029063">
    <property type="entry name" value="SAM-dependent_MTases_sf"/>
</dbReference>
<dbReference type="PIRSF" id="PIRSF004553">
    <property type="entry name" value="CHP00095"/>
    <property type="match status" value="1"/>
</dbReference>
<dbReference type="EMBL" id="BAABBA010000007">
    <property type="protein sequence ID" value="GAA4287358.1"/>
    <property type="molecule type" value="Genomic_DNA"/>
</dbReference>
<organism evidence="3 4">
    <name type="scientific">Georgenia daeguensis</name>
    <dbReference type="NCBI Taxonomy" id="908355"/>
    <lineage>
        <taxon>Bacteria</taxon>
        <taxon>Bacillati</taxon>
        <taxon>Actinomycetota</taxon>
        <taxon>Actinomycetes</taxon>
        <taxon>Micrococcales</taxon>
        <taxon>Bogoriellaceae</taxon>
        <taxon>Georgenia</taxon>
    </lineage>
</organism>
<evidence type="ECO:0000256" key="2">
    <source>
        <dbReference type="ARBA" id="ARBA00022679"/>
    </source>
</evidence>
<accession>A0ABP8ETR6</accession>
<keyword evidence="1" id="KW-0489">Methyltransferase</keyword>
<dbReference type="InterPro" id="IPR004398">
    <property type="entry name" value="RNA_MeTrfase_RsmD"/>
</dbReference>
<protein>
    <submittedName>
        <fullName evidence="3">16S rRNA (Guanine(966)-N(2))-methyltransferase RsmD</fullName>
    </submittedName>
</protein>
<dbReference type="NCBIfam" id="TIGR00095">
    <property type="entry name" value="16S rRNA (guanine(966)-N(2))-methyltransferase RsmD"/>
    <property type="match status" value="1"/>
</dbReference>
<keyword evidence="4" id="KW-1185">Reference proteome</keyword>
<dbReference type="PANTHER" id="PTHR43542:SF1">
    <property type="entry name" value="METHYLTRANSFERASE"/>
    <property type="match status" value="1"/>
</dbReference>
<dbReference type="SUPFAM" id="SSF53335">
    <property type="entry name" value="S-adenosyl-L-methionine-dependent methyltransferases"/>
    <property type="match status" value="1"/>
</dbReference>
<dbReference type="PANTHER" id="PTHR43542">
    <property type="entry name" value="METHYLTRANSFERASE"/>
    <property type="match status" value="1"/>
</dbReference>
<name>A0ABP8ETR6_9MICO</name>
<keyword evidence="2" id="KW-0808">Transferase</keyword>